<keyword evidence="4" id="KW-1133">Transmembrane helix</keyword>
<feature type="region of interest" description="Disordered" evidence="3">
    <location>
        <begin position="1"/>
        <end position="43"/>
    </location>
</feature>
<dbReference type="AlphaFoldDB" id="A0A8H7R1W3"/>
<feature type="transmembrane region" description="Helical" evidence="4">
    <location>
        <begin position="482"/>
        <end position="503"/>
    </location>
</feature>
<dbReference type="InterPro" id="IPR011701">
    <property type="entry name" value="MFS"/>
</dbReference>
<feature type="domain" description="Major facilitator superfamily (MFS) profile" evidence="5">
    <location>
        <begin position="325"/>
        <end position="516"/>
    </location>
</feature>
<feature type="transmembrane region" description="Helical" evidence="4">
    <location>
        <begin position="322"/>
        <end position="343"/>
    </location>
</feature>
<evidence type="ECO:0000256" key="3">
    <source>
        <dbReference type="SAM" id="MobiDB-lite"/>
    </source>
</evidence>
<feature type="transmembrane region" description="Helical" evidence="4">
    <location>
        <begin position="363"/>
        <end position="383"/>
    </location>
</feature>
<gene>
    <name evidence="6" type="ORF">INT47_008831</name>
</gene>
<feature type="transmembrane region" description="Helical" evidence="4">
    <location>
        <begin position="455"/>
        <end position="476"/>
    </location>
</feature>
<dbReference type="Gene3D" id="1.20.1250.20">
    <property type="entry name" value="MFS general substrate transporter like domains"/>
    <property type="match status" value="2"/>
</dbReference>
<protein>
    <recommendedName>
        <fullName evidence="5">Major facilitator superfamily (MFS) profile domain-containing protein</fullName>
    </recommendedName>
</protein>
<dbReference type="InterPro" id="IPR020846">
    <property type="entry name" value="MFS_dom"/>
</dbReference>
<reference evidence="6" key="1">
    <citation type="submission" date="2020-12" db="EMBL/GenBank/DDBJ databases">
        <title>Metabolic potential, ecology and presence of endohyphal bacteria is reflected in genomic diversity of Mucoromycotina.</title>
        <authorList>
            <person name="Muszewska A."/>
            <person name="Okrasinska A."/>
            <person name="Steczkiewicz K."/>
            <person name="Drgas O."/>
            <person name="Orlowska M."/>
            <person name="Perlinska-Lenart U."/>
            <person name="Aleksandrzak-Piekarczyk T."/>
            <person name="Szatraj K."/>
            <person name="Zielenkiewicz U."/>
            <person name="Pilsyk S."/>
            <person name="Malc E."/>
            <person name="Mieczkowski P."/>
            <person name="Kruszewska J.S."/>
            <person name="Biernat P."/>
            <person name="Pawlowska J."/>
        </authorList>
    </citation>
    <scope>NUCLEOTIDE SEQUENCE</scope>
    <source>
        <strain evidence="6">WA0000017839</strain>
    </source>
</reference>
<evidence type="ECO:0000313" key="7">
    <source>
        <dbReference type="Proteomes" id="UP000603453"/>
    </source>
</evidence>
<dbReference type="SUPFAM" id="SSF103473">
    <property type="entry name" value="MFS general substrate transporter"/>
    <property type="match status" value="1"/>
</dbReference>
<dbReference type="Proteomes" id="UP000603453">
    <property type="component" value="Unassembled WGS sequence"/>
</dbReference>
<feature type="transmembrane region" description="Helical" evidence="4">
    <location>
        <begin position="189"/>
        <end position="208"/>
    </location>
</feature>
<evidence type="ECO:0000256" key="1">
    <source>
        <dbReference type="ARBA" id="ARBA00004141"/>
    </source>
</evidence>
<proteinExistence type="inferred from homology"/>
<comment type="similarity">
    <text evidence="2">Belongs to the major facilitator superfamily. Monocarboxylate porter (TC 2.A.1.13) family.</text>
</comment>
<dbReference type="OrthoDB" id="2213137at2759"/>
<feature type="compositionally biased region" description="Basic and acidic residues" evidence="3">
    <location>
        <begin position="1"/>
        <end position="17"/>
    </location>
</feature>
<comment type="subcellular location">
    <subcellularLocation>
        <location evidence="1">Membrane</location>
        <topology evidence="1">Multi-pass membrane protein</topology>
    </subcellularLocation>
</comment>
<feature type="transmembrane region" description="Helical" evidence="4">
    <location>
        <begin position="245"/>
        <end position="267"/>
    </location>
</feature>
<dbReference type="PANTHER" id="PTHR11360:SF284">
    <property type="entry name" value="EG:103B4.3 PROTEIN-RELATED"/>
    <property type="match status" value="1"/>
</dbReference>
<dbReference type="GO" id="GO:0022857">
    <property type="term" value="F:transmembrane transporter activity"/>
    <property type="evidence" value="ECO:0007669"/>
    <property type="project" value="InterPro"/>
</dbReference>
<name>A0A8H7R1W3_9FUNG</name>
<evidence type="ECO:0000313" key="6">
    <source>
        <dbReference type="EMBL" id="KAG2202360.1"/>
    </source>
</evidence>
<keyword evidence="4" id="KW-0472">Membrane</keyword>
<dbReference type="Pfam" id="PF07690">
    <property type="entry name" value="MFS_1"/>
    <property type="match status" value="1"/>
</dbReference>
<keyword evidence="7" id="KW-1185">Reference proteome</keyword>
<dbReference type="EMBL" id="JAEPRD010000061">
    <property type="protein sequence ID" value="KAG2202360.1"/>
    <property type="molecule type" value="Genomic_DNA"/>
</dbReference>
<dbReference type="PANTHER" id="PTHR11360">
    <property type="entry name" value="MONOCARBOXYLATE TRANSPORTER"/>
    <property type="match status" value="1"/>
</dbReference>
<feature type="transmembrane region" description="Helical" evidence="4">
    <location>
        <begin position="156"/>
        <end position="177"/>
    </location>
</feature>
<comment type="caution">
    <text evidence="6">The sequence shown here is derived from an EMBL/GenBank/DDBJ whole genome shotgun (WGS) entry which is preliminary data.</text>
</comment>
<dbReference type="InterPro" id="IPR036259">
    <property type="entry name" value="MFS_trans_sf"/>
</dbReference>
<feature type="transmembrane region" description="Helical" evidence="4">
    <location>
        <begin position="279"/>
        <end position="301"/>
    </location>
</feature>
<evidence type="ECO:0000259" key="5">
    <source>
        <dbReference type="PROSITE" id="PS50850"/>
    </source>
</evidence>
<keyword evidence="4" id="KW-0812">Transmembrane</keyword>
<feature type="transmembrane region" description="Helical" evidence="4">
    <location>
        <begin position="395"/>
        <end position="414"/>
    </location>
</feature>
<feature type="transmembrane region" description="Helical" evidence="4">
    <location>
        <begin position="420"/>
        <end position="443"/>
    </location>
</feature>
<sequence>MMADNQKVDRPDQKSSKDSQSTRNSGDLEDDQKTFQCTEDIIEEEQHNPEHYPGVLEYAPFPALGSLEEITQTLSRVRSNQTQKSEKNNAFTVDYIKEDVNAFKQEAYHTDGIRNPGWLTVLSCFLVNFFVFGSTFSWGIYQKLYISEVYAGQTSLLKIAFVGTSASALLLALGMFITPVIQKIGFRGTMAIGTVFSPLALILASFATELWHVYLSQGVLFGLASAFVFSPSVTLPSQWFTSRRALATGIAVSGSGVGGVCLSPMIQKLILTIGFRNTLRVQGAFGFGLLCISTALATSRYRPPPSSNGKNKWYHVYDASLLSRRFVLLLCFSFFVPFGYVVMSKAPFFLAPSYCEYIGLDTSTGAVMISVMSAANAICRIALGYLADRTGRFNTMFVCTFLAGVFTMVIWEFAKSYALFAVYCVLYGLTAGGFVSLLPVTCADIVGVENIQRGLGMAYMTTVIGNLLGTPIIGLLQSTFGWTAAIQFAGSMSIISAFFMIILRMSMSKGKLLAKV</sequence>
<feature type="transmembrane region" description="Helical" evidence="4">
    <location>
        <begin position="118"/>
        <end position="141"/>
    </location>
</feature>
<evidence type="ECO:0000256" key="4">
    <source>
        <dbReference type="SAM" id="Phobius"/>
    </source>
</evidence>
<evidence type="ECO:0000256" key="2">
    <source>
        <dbReference type="ARBA" id="ARBA00006727"/>
    </source>
</evidence>
<feature type="transmembrane region" description="Helical" evidence="4">
    <location>
        <begin position="214"/>
        <end position="233"/>
    </location>
</feature>
<dbReference type="PROSITE" id="PS50850">
    <property type="entry name" value="MFS"/>
    <property type="match status" value="1"/>
</dbReference>
<dbReference type="InterPro" id="IPR050327">
    <property type="entry name" value="Proton-linked_MCT"/>
</dbReference>
<dbReference type="GO" id="GO:0016020">
    <property type="term" value="C:membrane"/>
    <property type="evidence" value="ECO:0007669"/>
    <property type="project" value="UniProtKB-SubCell"/>
</dbReference>
<dbReference type="CDD" id="cd17352">
    <property type="entry name" value="MFS_MCT_SLC16"/>
    <property type="match status" value="1"/>
</dbReference>
<accession>A0A8H7R1W3</accession>
<organism evidence="6 7">
    <name type="scientific">Mucor saturninus</name>
    <dbReference type="NCBI Taxonomy" id="64648"/>
    <lineage>
        <taxon>Eukaryota</taxon>
        <taxon>Fungi</taxon>
        <taxon>Fungi incertae sedis</taxon>
        <taxon>Mucoromycota</taxon>
        <taxon>Mucoromycotina</taxon>
        <taxon>Mucoromycetes</taxon>
        <taxon>Mucorales</taxon>
        <taxon>Mucorineae</taxon>
        <taxon>Mucoraceae</taxon>
        <taxon>Mucor</taxon>
    </lineage>
</organism>